<dbReference type="NCBIfam" id="NF002834">
    <property type="entry name" value="PRK03011.1-5"/>
    <property type="match status" value="1"/>
</dbReference>
<dbReference type="HAMAP" id="MF_00542">
    <property type="entry name" value="Butyrate_kinase"/>
    <property type="match status" value="1"/>
</dbReference>
<keyword evidence="3 9" id="KW-0963">Cytoplasm</keyword>
<keyword evidence="5 9" id="KW-0547">Nucleotide-binding</keyword>
<keyword evidence="7 9" id="KW-0067">ATP-binding</keyword>
<dbReference type="Pfam" id="PF00871">
    <property type="entry name" value="Acetate_kinase"/>
    <property type="match status" value="1"/>
</dbReference>
<dbReference type="InterPro" id="IPR043129">
    <property type="entry name" value="ATPase_NBD"/>
</dbReference>
<gene>
    <name evidence="9 11" type="primary">buk</name>
    <name evidence="11" type="ORF">O6P32_08660</name>
</gene>
<comment type="similarity">
    <text evidence="2 9 10">Belongs to the acetokinase family.</text>
</comment>
<dbReference type="SUPFAM" id="SSF53067">
    <property type="entry name" value="Actin-like ATPase domain"/>
    <property type="match status" value="2"/>
</dbReference>
<comment type="subcellular location">
    <subcellularLocation>
        <location evidence="1 9">Cytoplasm</location>
    </subcellularLocation>
</comment>
<evidence type="ECO:0000256" key="3">
    <source>
        <dbReference type="ARBA" id="ARBA00022490"/>
    </source>
</evidence>
<dbReference type="PANTHER" id="PTHR21060">
    <property type="entry name" value="ACETATE KINASE"/>
    <property type="match status" value="1"/>
</dbReference>
<evidence type="ECO:0000256" key="8">
    <source>
        <dbReference type="ARBA" id="ARBA00048596"/>
    </source>
</evidence>
<dbReference type="InterPro" id="IPR023865">
    <property type="entry name" value="Aliphatic_acid_kinase_CS"/>
</dbReference>
<dbReference type="PIRSF" id="PIRSF036458">
    <property type="entry name" value="Butyrate_kin"/>
    <property type="match status" value="1"/>
</dbReference>
<sequence>MKILVINPGSTSTKLAVYEDSTQVWKESVYHSAEELAPYHHINEQYEYRKEHVYTALAKAGISLHFDAIIARGGLLKPIPGGVYRINERIKHDLWNANMEHASNLAALIADDIASHSGCPSFIADPVVTDELRDIARLTGIPEVPRISIFHALNSRAVSRQYAASIHKKYEELNLIVVHLGGGISVSAHHFGKVIDVNNALNGEGPFSPERAGTVPARQLVDLCFSGKYKYEEIRKMLNGKGGLLAHLGTTDVPTIVRWAHAGNKKHKLVLDAMIYTVAKQVGAMHVALECQTDAIILTGGIAHCQYCTDLLTQWIHKLAPVIIIPGEDEMGALAMNALGVLHKELPLQEYL</sequence>
<dbReference type="PROSITE" id="PS01076">
    <property type="entry name" value="ACETATE_KINASE_2"/>
    <property type="match status" value="1"/>
</dbReference>
<evidence type="ECO:0000256" key="2">
    <source>
        <dbReference type="ARBA" id="ARBA00008748"/>
    </source>
</evidence>
<accession>A0ABT4PI88</accession>
<reference evidence="11" key="1">
    <citation type="submission" date="2022-12" db="EMBL/GenBank/DDBJ databases">
        <title>Phocaeicola acetigenes sp. nov., isolated feces from a healthy human.</title>
        <authorList>
            <person name="Do H."/>
            <person name="Ha Y.B."/>
            <person name="Kim J.-S."/>
            <person name="Suh M.K."/>
            <person name="Kim H.S."/>
            <person name="Lee J.-S."/>
        </authorList>
    </citation>
    <scope>NUCLEOTIDE SEQUENCE</scope>
    <source>
        <strain evidence="11">KGMB11183</strain>
    </source>
</reference>
<evidence type="ECO:0000256" key="7">
    <source>
        <dbReference type="ARBA" id="ARBA00022840"/>
    </source>
</evidence>
<dbReference type="NCBIfam" id="TIGR02707">
    <property type="entry name" value="butyr_kinase"/>
    <property type="match status" value="1"/>
</dbReference>
<keyword evidence="6 9" id="KW-0418">Kinase</keyword>
<dbReference type="EMBL" id="JAPZVM010000006">
    <property type="protein sequence ID" value="MCZ8372775.1"/>
    <property type="molecule type" value="Genomic_DNA"/>
</dbReference>
<keyword evidence="12" id="KW-1185">Reference proteome</keyword>
<dbReference type="Gene3D" id="3.30.420.40">
    <property type="match status" value="2"/>
</dbReference>
<dbReference type="Proteomes" id="UP001141933">
    <property type="component" value="Unassembled WGS sequence"/>
</dbReference>
<comment type="catalytic activity">
    <reaction evidence="8 9">
        <text>butanoate + ATP = butanoyl phosphate + ADP</text>
        <dbReference type="Rhea" id="RHEA:13585"/>
        <dbReference type="ChEBI" id="CHEBI:17968"/>
        <dbReference type="ChEBI" id="CHEBI:30616"/>
        <dbReference type="ChEBI" id="CHEBI:58079"/>
        <dbReference type="ChEBI" id="CHEBI:456216"/>
        <dbReference type="EC" id="2.7.2.7"/>
    </reaction>
</comment>
<evidence type="ECO:0000256" key="6">
    <source>
        <dbReference type="ARBA" id="ARBA00022777"/>
    </source>
</evidence>
<dbReference type="PROSITE" id="PS01075">
    <property type="entry name" value="ACETATE_KINASE_1"/>
    <property type="match status" value="1"/>
</dbReference>
<dbReference type="PRINTS" id="PR00471">
    <property type="entry name" value="ACETATEKNASE"/>
</dbReference>
<evidence type="ECO:0000313" key="11">
    <source>
        <dbReference type="EMBL" id="MCZ8372775.1"/>
    </source>
</evidence>
<dbReference type="RefSeq" id="WP_178267244.1">
    <property type="nucleotide sequence ID" value="NZ_JAPZVM010000006.1"/>
</dbReference>
<dbReference type="PANTHER" id="PTHR21060:SF3">
    <property type="entry name" value="BUTYRATE KINASE 2-RELATED"/>
    <property type="match status" value="1"/>
</dbReference>
<dbReference type="CDD" id="cd24011">
    <property type="entry name" value="ASKHA_NBD_BK"/>
    <property type="match status" value="1"/>
</dbReference>
<dbReference type="InterPro" id="IPR000890">
    <property type="entry name" value="Aliphatic_acid_kin_short-chain"/>
</dbReference>
<dbReference type="GO" id="GO:0047761">
    <property type="term" value="F:butyrate kinase activity"/>
    <property type="evidence" value="ECO:0007669"/>
    <property type="project" value="UniProtKB-EC"/>
</dbReference>
<evidence type="ECO:0000256" key="4">
    <source>
        <dbReference type="ARBA" id="ARBA00022679"/>
    </source>
</evidence>
<evidence type="ECO:0000256" key="10">
    <source>
        <dbReference type="RuleBase" id="RU003835"/>
    </source>
</evidence>
<comment type="caution">
    <text evidence="11">The sequence shown here is derived from an EMBL/GenBank/DDBJ whole genome shotgun (WGS) entry which is preliminary data.</text>
</comment>
<proteinExistence type="inferred from homology"/>
<evidence type="ECO:0000256" key="5">
    <source>
        <dbReference type="ARBA" id="ARBA00022741"/>
    </source>
</evidence>
<evidence type="ECO:0000256" key="9">
    <source>
        <dbReference type="HAMAP-Rule" id="MF_00542"/>
    </source>
</evidence>
<dbReference type="EC" id="2.7.2.7" evidence="9"/>
<dbReference type="InterPro" id="IPR011245">
    <property type="entry name" value="Butyrate_kin"/>
</dbReference>
<organism evidence="11 12">
    <name type="scientific">Phocaeicola acetigenes</name>
    <dbReference type="NCBI Taxonomy" id="3016083"/>
    <lineage>
        <taxon>Bacteria</taxon>
        <taxon>Pseudomonadati</taxon>
        <taxon>Bacteroidota</taxon>
        <taxon>Bacteroidia</taxon>
        <taxon>Bacteroidales</taxon>
        <taxon>Bacteroidaceae</taxon>
        <taxon>Phocaeicola</taxon>
    </lineage>
</organism>
<name>A0ABT4PI88_9BACT</name>
<keyword evidence="4 9" id="KW-0808">Transferase</keyword>
<protein>
    <recommendedName>
        <fullName evidence="9">Probable butyrate kinase</fullName>
        <shortName evidence="9">BK</shortName>
        <ecNumber evidence="9">2.7.2.7</ecNumber>
    </recommendedName>
    <alternativeName>
        <fullName evidence="9">Branched-chain carboxylic acid kinase</fullName>
    </alternativeName>
</protein>
<evidence type="ECO:0000256" key="1">
    <source>
        <dbReference type="ARBA" id="ARBA00004496"/>
    </source>
</evidence>
<evidence type="ECO:0000313" key="12">
    <source>
        <dbReference type="Proteomes" id="UP001141933"/>
    </source>
</evidence>